<dbReference type="AlphaFoldDB" id="A0A840F2C6"/>
<name>A0A840F2C6_9ACTN</name>
<accession>A0A840F2C6</accession>
<dbReference type="Gene3D" id="2.60.40.10">
    <property type="entry name" value="Immunoglobulins"/>
    <property type="match status" value="1"/>
</dbReference>
<protein>
    <submittedName>
        <fullName evidence="4">Putative surface anchored protein</fullName>
    </submittedName>
</protein>
<dbReference type="GO" id="GO:0005975">
    <property type="term" value="P:carbohydrate metabolic process"/>
    <property type="evidence" value="ECO:0007669"/>
    <property type="project" value="UniProtKB-ARBA"/>
</dbReference>
<dbReference type="Pfam" id="PF17802">
    <property type="entry name" value="SpaA"/>
    <property type="match status" value="1"/>
</dbReference>
<feature type="region of interest" description="Disordered" evidence="1">
    <location>
        <begin position="262"/>
        <end position="282"/>
    </location>
</feature>
<feature type="chain" id="PRO_5039079635" evidence="2">
    <location>
        <begin position="27"/>
        <end position="282"/>
    </location>
</feature>
<comment type="caution">
    <text evidence="4">The sequence shown here is derived from an EMBL/GenBank/DDBJ whole genome shotgun (WGS) entry which is preliminary data.</text>
</comment>
<feature type="region of interest" description="Disordered" evidence="1">
    <location>
        <begin position="28"/>
        <end position="85"/>
    </location>
</feature>
<sequence>MIRAHRRTLAVLVALLVATVTAIALAAPPASADPDGAPPSSTTEPADTTTDGPPTTDGPTTSSTPEPGTPSSTSPTSTQTPPTTGTVTVTAIDLKTHIPVTGVGVELRSGDAVEAVGSGSSVEMPAGTVVAHVTSIPAGYSRAWVDPTSTTLTPGGTATFIVSLTRIGQVGAVSITKRDAITGALLPGARYRITASHSDQSVVLVTGASGTGSVQLAPGGYDVEEITAPADHLLDPTVRFVEVTPSQTRYLELYDSPIQPPVVVRDPGGRHPLTSIPTGRTH</sequence>
<evidence type="ECO:0000256" key="1">
    <source>
        <dbReference type="SAM" id="MobiDB-lite"/>
    </source>
</evidence>
<feature type="signal peptide" evidence="2">
    <location>
        <begin position="1"/>
        <end position="26"/>
    </location>
</feature>
<dbReference type="InterPro" id="IPR041033">
    <property type="entry name" value="SpaA_PFL_dom_1"/>
</dbReference>
<keyword evidence="2" id="KW-0732">Signal</keyword>
<reference evidence="4 5" key="1">
    <citation type="submission" date="2020-08" db="EMBL/GenBank/DDBJ databases">
        <title>Sequencing the genomes of 1000 actinobacteria strains.</title>
        <authorList>
            <person name="Klenk H.-P."/>
        </authorList>
    </citation>
    <scope>NUCLEOTIDE SEQUENCE [LARGE SCALE GENOMIC DNA]</scope>
    <source>
        <strain evidence="4 5">DSM 45298</strain>
    </source>
</reference>
<proteinExistence type="predicted"/>
<dbReference type="EMBL" id="JACIFP010000001">
    <property type="protein sequence ID" value="MBB4136628.1"/>
    <property type="molecule type" value="Genomic_DNA"/>
</dbReference>
<evidence type="ECO:0000256" key="2">
    <source>
        <dbReference type="SAM" id="SignalP"/>
    </source>
</evidence>
<evidence type="ECO:0000313" key="5">
    <source>
        <dbReference type="Proteomes" id="UP000551501"/>
    </source>
</evidence>
<feature type="domain" description="SpaA-like prealbumin fold" evidence="3">
    <location>
        <begin position="171"/>
        <end position="253"/>
    </location>
</feature>
<evidence type="ECO:0000259" key="3">
    <source>
        <dbReference type="Pfam" id="PF17802"/>
    </source>
</evidence>
<keyword evidence="5" id="KW-1185">Reference proteome</keyword>
<dbReference type="Proteomes" id="UP000551501">
    <property type="component" value="Unassembled WGS sequence"/>
</dbReference>
<gene>
    <name evidence="4" type="ORF">BKA16_003180</name>
</gene>
<organism evidence="4 5">
    <name type="scientific">Gordonia humi</name>
    <dbReference type="NCBI Taxonomy" id="686429"/>
    <lineage>
        <taxon>Bacteria</taxon>
        <taxon>Bacillati</taxon>
        <taxon>Actinomycetota</taxon>
        <taxon>Actinomycetes</taxon>
        <taxon>Mycobacteriales</taxon>
        <taxon>Gordoniaceae</taxon>
        <taxon>Gordonia</taxon>
    </lineage>
</organism>
<dbReference type="RefSeq" id="WP_183371590.1">
    <property type="nucleotide sequence ID" value="NZ_BAABHL010000041.1"/>
</dbReference>
<dbReference type="InterPro" id="IPR013783">
    <property type="entry name" value="Ig-like_fold"/>
</dbReference>
<evidence type="ECO:0000313" key="4">
    <source>
        <dbReference type="EMBL" id="MBB4136628.1"/>
    </source>
</evidence>